<keyword evidence="7" id="KW-1185">Reference proteome</keyword>
<gene>
    <name evidence="6" type="ORF">MYCTH_110532</name>
</gene>
<dbReference type="InterPro" id="IPR031107">
    <property type="entry name" value="Small_HSP"/>
</dbReference>
<feature type="region of interest" description="Disordered" evidence="4">
    <location>
        <begin position="32"/>
        <end position="51"/>
    </location>
</feature>
<feature type="region of interest" description="Disordered" evidence="4">
    <location>
        <begin position="85"/>
        <end position="128"/>
    </location>
</feature>
<evidence type="ECO:0000256" key="1">
    <source>
        <dbReference type="ARBA" id="ARBA00023016"/>
    </source>
</evidence>
<evidence type="ECO:0000256" key="4">
    <source>
        <dbReference type="SAM" id="MobiDB-lite"/>
    </source>
</evidence>
<accession>G2Q1Z4</accession>
<protein>
    <submittedName>
        <fullName evidence="6">Small heat shock protein</fullName>
    </submittedName>
</protein>
<feature type="domain" description="SHSP" evidence="5">
    <location>
        <begin position="46"/>
        <end position="183"/>
    </location>
</feature>
<dbReference type="GeneID" id="11511575"/>
<comment type="similarity">
    <text evidence="2 3">Belongs to the small heat shock protein (HSP20) family.</text>
</comment>
<dbReference type="OrthoDB" id="1431247at2759"/>
<dbReference type="Pfam" id="PF00011">
    <property type="entry name" value="HSP20"/>
    <property type="match status" value="1"/>
</dbReference>
<dbReference type="InterPro" id="IPR002068">
    <property type="entry name" value="A-crystallin/Hsp20_dom"/>
</dbReference>
<dbReference type="PROSITE" id="PS01031">
    <property type="entry name" value="SHSP"/>
    <property type="match status" value="1"/>
</dbReference>
<name>G2Q1Z4_THET4</name>
<evidence type="ECO:0000313" key="7">
    <source>
        <dbReference type="Proteomes" id="UP000007322"/>
    </source>
</evidence>
<organism evidence="6 7">
    <name type="scientific">Thermothelomyces thermophilus (strain ATCC 42464 / BCRC 31852 / DSM 1799)</name>
    <name type="common">Sporotrichum thermophile</name>
    <dbReference type="NCBI Taxonomy" id="573729"/>
    <lineage>
        <taxon>Eukaryota</taxon>
        <taxon>Fungi</taxon>
        <taxon>Dikarya</taxon>
        <taxon>Ascomycota</taxon>
        <taxon>Pezizomycotina</taxon>
        <taxon>Sordariomycetes</taxon>
        <taxon>Sordariomycetidae</taxon>
        <taxon>Sordariales</taxon>
        <taxon>Chaetomiaceae</taxon>
        <taxon>Thermothelomyces</taxon>
    </lineage>
</organism>
<proteinExistence type="inferred from homology"/>
<dbReference type="VEuPathDB" id="FungiDB:MYCTH_110532"/>
<dbReference type="Proteomes" id="UP000007322">
    <property type="component" value="Chromosome 1"/>
</dbReference>
<dbReference type="STRING" id="573729.G2Q1Z4"/>
<dbReference type="Gene3D" id="2.60.40.790">
    <property type="match status" value="1"/>
</dbReference>
<evidence type="ECO:0000256" key="2">
    <source>
        <dbReference type="PROSITE-ProRule" id="PRU00285"/>
    </source>
</evidence>
<keyword evidence="1 6" id="KW-0346">Stress response</keyword>
<dbReference type="RefSeq" id="XP_003659471.1">
    <property type="nucleotide sequence ID" value="XM_003659423.1"/>
</dbReference>
<evidence type="ECO:0000313" key="6">
    <source>
        <dbReference type="EMBL" id="AEO54226.1"/>
    </source>
</evidence>
<dbReference type="PANTHER" id="PTHR11527">
    <property type="entry name" value="HEAT-SHOCK PROTEIN 20 FAMILY MEMBER"/>
    <property type="match status" value="1"/>
</dbReference>
<dbReference type="InParanoid" id="G2Q1Z4"/>
<dbReference type="InterPro" id="IPR008978">
    <property type="entry name" value="HSP20-like_chaperone"/>
</dbReference>
<dbReference type="KEGG" id="mtm:MYCTH_110532"/>
<evidence type="ECO:0000259" key="5">
    <source>
        <dbReference type="PROSITE" id="PS01031"/>
    </source>
</evidence>
<dbReference type="OMA" id="SHHAKVE"/>
<dbReference type="eggNOG" id="KOG0710">
    <property type="taxonomic scope" value="Eukaryota"/>
</dbReference>
<evidence type="ECO:0000256" key="3">
    <source>
        <dbReference type="RuleBase" id="RU003616"/>
    </source>
</evidence>
<dbReference type="CDD" id="cd06464">
    <property type="entry name" value="ACD_sHsps-like"/>
    <property type="match status" value="1"/>
</dbReference>
<dbReference type="EMBL" id="CP003002">
    <property type="protein sequence ID" value="AEO54226.1"/>
    <property type="molecule type" value="Genomic_DNA"/>
</dbReference>
<dbReference type="AlphaFoldDB" id="G2Q1Z4"/>
<dbReference type="SUPFAM" id="SSF49764">
    <property type="entry name" value="HSP20-like chaperones"/>
    <property type="match status" value="1"/>
</dbReference>
<sequence length="183" mass="20700">MAFFTDTVYGSDRSFMPLFRLLDEFDNYTREVQGTTNERSRPRGRRQAGAFQPKFDARETDSAFELYGELPGIERDKISVEFTEPQTMVIRGRTERAYPSPSAQQPADTAGAESSEEGAGNDNSKAASDRYWLQERTVGDFARVFNFPTRIDQDAVSARLHNGILSVVVPKARRHEARRIAIN</sequence>
<dbReference type="HOGENOM" id="CLU_046737_1_1_1"/>
<reference evidence="6 7" key="1">
    <citation type="journal article" date="2011" name="Nat. Biotechnol.">
        <title>Comparative genomic analysis of the thermophilic biomass-degrading fungi Myceliophthora thermophila and Thielavia terrestris.</title>
        <authorList>
            <person name="Berka R.M."/>
            <person name="Grigoriev I.V."/>
            <person name="Otillar R."/>
            <person name="Salamov A."/>
            <person name="Grimwood J."/>
            <person name="Reid I."/>
            <person name="Ishmael N."/>
            <person name="John T."/>
            <person name="Darmond C."/>
            <person name="Moisan M.-C."/>
            <person name="Henrissat B."/>
            <person name="Coutinho P.M."/>
            <person name="Lombard V."/>
            <person name="Natvig D.O."/>
            <person name="Lindquist E."/>
            <person name="Schmutz J."/>
            <person name="Lucas S."/>
            <person name="Harris P."/>
            <person name="Powlowski J."/>
            <person name="Bellemare A."/>
            <person name="Taylor D."/>
            <person name="Butler G."/>
            <person name="de Vries R.P."/>
            <person name="Allijn I.E."/>
            <person name="van den Brink J."/>
            <person name="Ushinsky S."/>
            <person name="Storms R."/>
            <person name="Powell A.J."/>
            <person name="Paulsen I.T."/>
            <person name="Elbourne L.D.H."/>
            <person name="Baker S.E."/>
            <person name="Magnuson J."/>
            <person name="LaBoissiere S."/>
            <person name="Clutterbuck A.J."/>
            <person name="Martinez D."/>
            <person name="Wogulis M."/>
            <person name="de Leon A.L."/>
            <person name="Rey M.W."/>
            <person name="Tsang A."/>
        </authorList>
    </citation>
    <scope>NUCLEOTIDE SEQUENCE [LARGE SCALE GENOMIC DNA]</scope>
    <source>
        <strain evidence="7">ATCC 42464 / BCRC 31852 / DSM 1799</strain>
    </source>
</reference>